<dbReference type="InterPro" id="IPR040390">
    <property type="entry name" value="TIFY/JAZ"/>
</dbReference>
<protein>
    <recommendedName>
        <fullName evidence="2">Protein TIFY</fullName>
    </recommendedName>
    <alternativeName>
        <fullName evidence="2">Jasmonate ZIM domain-containing protein</fullName>
    </alternativeName>
</protein>
<comment type="subcellular location">
    <subcellularLocation>
        <location evidence="2">Nucleus</location>
    </subcellularLocation>
</comment>
<proteinExistence type="inferred from homology"/>
<reference evidence="5 6" key="1">
    <citation type="submission" date="2020-02" db="EMBL/GenBank/DDBJ databases">
        <authorList>
            <person name="Ma Q."/>
            <person name="Huang Y."/>
            <person name="Song X."/>
            <person name="Pei D."/>
        </authorList>
    </citation>
    <scope>NUCLEOTIDE SEQUENCE [LARGE SCALE GENOMIC DNA]</scope>
    <source>
        <strain evidence="5">Sxm20200214</strain>
        <tissue evidence="5">Leaf</tissue>
    </source>
</reference>
<evidence type="ECO:0000256" key="3">
    <source>
        <dbReference type="SAM" id="MobiDB-lite"/>
    </source>
</evidence>
<evidence type="ECO:0000256" key="2">
    <source>
        <dbReference type="RuleBase" id="RU369065"/>
    </source>
</evidence>
<dbReference type="GO" id="GO:0031347">
    <property type="term" value="P:regulation of defense response"/>
    <property type="evidence" value="ECO:0007669"/>
    <property type="project" value="UniProtKB-UniRule"/>
</dbReference>
<dbReference type="InterPro" id="IPR010399">
    <property type="entry name" value="Tify_dom"/>
</dbReference>
<dbReference type="PROSITE" id="PS51320">
    <property type="entry name" value="TIFY"/>
    <property type="match status" value="1"/>
</dbReference>
<gene>
    <name evidence="5" type="ORF">Bca52824_012751</name>
</gene>
<comment type="function">
    <text evidence="2">Repressor of jasmonate responses.</text>
</comment>
<accession>A0A8X8B2P4</accession>
<evidence type="ECO:0000259" key="4">
    <source>
        <dbReference type="PROSITE" id="PS51320"/>
    </source>
</evidence>
<dbReference type="EMBL" id="JAAMPC010000003">
    <property type="protein sequence ID" value="KAG2319538.1"/>
    <property type="molecule type" value="Genomic_DNA"/>
</dbReference>
<feature type="region of interest" description="Disordered" evidence="3">
    <location>
        <begin position="263"/>
        <end position="284"/>
    </location>
</feature>
<keyword evidence="2" id="KW-0539">Nucleus</keyword>
<evidence type="ECO:0000313" key="5">
    <source>
        <dbReference type="EMBL" id="KAG2319538.1"/>
    </source>
</evidence>
<name>A0A8X8B2P4_BRACI</name>
<comment type="caution">
    <text evidence="5">The sequence shown here is derived from an EMBL/GenBank/DDBJ whole genome shotgun (WGS) entry which is preliminary data.</text>
</comment>
<dbReference type="OrthoDB" id="1908882at2759"/>
<feature type="compositionally biased region" description="Basic and acidic residues" evidence="3">
    <location>
        <begin position="326"/>
        <end position="355"/>
    </location>
</feature>
<dbReference type="SMART" id="SM00979">
    <property type="entry name" value="TIFY"/>
    <property type="match status" value="1"/>
</dbReference>
<dbReference type="GO" id="GO:0009611">
    <property type="term" value="P:response to wounding"/>
    <property type="evidence" value="ECO:0007669"/>
    <property type="project" value="UniProtKB-UniRule"/>
</dbReference>
<comment type="domain">
    <text evidence="2">The jas domain is required for interaction with COI1.</text>
</comment>
<feature type="domain" description="Tify" evidence="4">
    <location>
        <begin position="225"/>
        <end position="260"/>
    </location>
</feature>
<dbReference type="PANTHER" id="PTHR33077">
    <property type="entry name" value="PROTEIN TIFY 4A-RELATED-RELATED"/>
    <property type="match status" value="1"/>
</dbReference>
<dbReference type="AlphaFoldDB" id="A0A8X8B2P4"/>
<organism evidence="5 6">
    <name type="scientific">Brassica carinata</name>
    <name type="common">Ethiopian mustard</name>
    <name type="synonym">Abyssinian cabbage</name>
    <dbReference type="NCBI Taxonomy" id="52824"/>
    <lineage>
        <taxon>Eukaryota</taxon>
        <taxon>Viridiplantae</taxon>
        <taxon>Streptophyta</taxon>
        <taxon>Embryophyta</taxon>
        <taxon>Tracheophyta</taxon>
        <taxon>Spermatophyta</taxon>
        <taxon>Magnoliopsida</taxon>
        <taxon>eudicotyledons</taxon>
        <taxon>Gunneridae</taxon>
        <taxon>Pentapetalae</taxon>
        <taxon>rosids</taxon>
        <taxon>malvids</taxon>
        <taxon>Brassicales</taxon>
        <taxon>Brassicaceae</taxon>
        <taxon>Brassiceae</taxon>
        <taxon>Brassica</taxon>
    </lineage>
</organism>
<evidence type="ECO:0000313" key="6">
    <source>
        <dbReference type="Proteomes" id="UP000886595"/>
    </source>
</evidence>
<comment type="similarity">
    <text evidence="1 2">Belongs to the TIFY/JAZ family.</text>
</comment>
<feature type="region of interest" description="Disordered" evidence="3">
    <location>
        <begin position="55"/>
        <end position="76"/>
    </location>
</feature>
<evidence type="ECO:0000256" key="1">
    <source>
        <dbReference type="ARBA" id="ARBA00008614"/>
    </source>
</evidence>
<dbReference type="Proteomes" id="UP000886595">
    <property type="component" value="Unassembled WGS sequence"/>
</dbReference>
<feature type="region of interest" description="Disordered" evidence="3">
    <location>
        <begin position="311"/>
        <end position="355"/>
    </location>
</feature>
<keyword evidence="2" id="KW-1184">Jasmonic acid signaling pathway</keyword>
<dbReference type="PANTHER" id="PTHR33077:SF8">
    <property type="entry name" value="PROTEIN TIFY 8"/>
    <property type="match status" value="1"/>
</dbReference>
<dbReference type="Pfam" id="PF06200">
    <property type="entry name" value="tify"/>
    <property type="match status" value="1"/>
</dbReference>
<keyword evidence="6" id="KW-1185">Reference proteome</keyword>
<dbReference type="GO" id="GO:2000022">
    <property type="term" value="P:regulation of jasmonic acid mediated signaling pathway"/>
    <property type="evidence" value="ECO:0007669"/>
    <property type="project" value="UniProtKB-UniRule"/>
</dbReference>
<sequence>MMVNHNNDDRLQQKEQDKFLFHDFLGSKTETLASTSMTDHMLPLDKAAKLAVTPPTASASSVGGRGGLSSTSDLVETQGSGRGYHLDEIQLLRPRSEVSGSIMSNRFSGTKRSNSDSQFTAQEHPETLHWSKMLRHGPGSLAVSMNHMANQPPRGGGQISHLLHQLSSSRFKDENMGPSVITQTAADEGSRTGMKGPGIMSHFAMPNPSKVECFSPSSTGNQKALTSSTKQMTIFYGGQAHVFDDVHPNKVDVIMALAGSSGGSWSTDLSHKPKTKNNTSDGPYKLGQMYEGGSSRETPFLSSEFRARPGHQVSSSACHRIFTQPGREHQGSIISRGREIRDPVHVSDPQKKPHD</sequence>
<dbReference type="GO" id="GO:0005634">
    <property type="term" value="C:nucleus"/>
    <property type="evidence" value="ECO:0007669"/>
    <property type="project" value="UniProtKB-SubCell"/>
</dbReference>